<proteinExistence type="predicted"/>
<feature type="region of interest" description="Disordered" evidence="1">
    <location>
        <begin position="105"/>
        <end position="125"/>
    </location>
</feature>
<protein>
    <submittedName>
        <fullName evidence="2">Uncharacterized protein</fullName>
    </submittedName>
</protein>
<organism evidence="2 3">
    <name type="scientific">Legionella cherrii</name>
    <dbReference type="NCBI Taxonomy" id="28084"/>
    <lineage>
        <taxon>Bacteria</taxon>
        <taxon>Pseudomonadati</taxon>
        <taxon>Pseudomonadota</taxon>
        <taxon>Gammaproteobacteria</taxon>
        <taxon>Legionellales</taxon>
        <taxon>Legionellaceae</taxon>
        <taxon>Legionella</taxon>
    </lineage>
</organism>
<dbReference type="EMBL" id="LNXW01000013">
    <property type="protein sequence ID" value="KTC79899.1"/>
    <property type="molecule type" value="Genomic_DNA"/>
</dbReference>
<dbReference type="PATRIC" id="fig|28084.5.peg.2084"/>
<sequence>MIVGVKDTKTQEQLVLATFGRKGFFGTLLSTENMPKKSQSLIEMQAFTISVNQYADLIKFLAKMKKNRRSNAASFAVPTAWIEAGQEYGEQVSFTWLNSNKKIEDLSEPRSDQGNDSGYEPDKIKQGISLDTNCRTTAKYITQTTMGVDSLPNVSSLFFTSLPFKAKLCDGKIKEKLFIYPPPLPVHQNPEDKAQWDILKKMYARMDKIAKSASGKNMDSSHEKFDLIKTLYQEQYNKLTQGKQSINDLLGDIQRYISEGANATIIDRPRRFAFFKTSTRKMFEQIQKENPFQDDASKVNS</sequence>
<accession>A0A0W0S9V4</accession>
<dbReference type="AlphaFoldDB" id="A0A0W0S9V4"/>
<evidence type="ECO:0000313" key="3">
    <source>
        <dbReference type="Proteomes" id="UP000054921"/>
    </source>
</evidence>
<name>A0A0W0S9V4_9GAMM</name>
<evidence type="ECO:0000256" key="1">
    <source>
        <dbReference type="SAM" id="MobiDB-lite"/>
    </source>
</evidence>
<comment type="caution">
    <text evidence="2">The sequence shown here is derived from an EMBL/GenBank/DDBJ whole genome shotgun (WGS) entry which is preliminary data.</text>
</comment>
<dbReference type="Proteomes" id="UP000054921">
    <property type="component" value="Unassembled WGS sequence"/>
</dbReference>
<evidence type="ECO:0000313" key="2">
    <source>
        <dbReference type="EMBL" id="KTC79899.1"/>
    </source>
</evidence>
<gene>
    <name evidence="2" type="ORF">Lche_1919</name>
</gene>
<reference evidence="2 3" key="1">
    <citation type="submission" date="2015-11" db="EMBL/GenBank/DDBJ databases">
        <title>Genomic analysis of 38 Legionella species identifies large and diverse effector repertoires.</title>
        <authorList>
            <person name="Burstein D."/>
            <person name="Amaro F."/>
            <person name="Zusman T."/>
            <person name="Lifshitz Z."/>
            <person name="Cohen O."/>
            <person name="Gilbert J.A."/>
            <person name="Pupko T."/>
            <person name="Shuman H.A."/>
            <person name="Segal G."/>
        </authorList>
    </citation>
    <scope>NUCLEOTIDE SEQUENCE [LARGE SCALE GENOMIC DNA]</scope>
    <source>
        <strain evidence="2 3">ORW</strain>
    </source>
</reference>